<dbReference type="InterPro" id="IPR036412">
    <property type="entry name" value="HAD-like_sf"/>
</dbReference>
<reference evidence="5 6" key="1">
    <citation type="submission" date="2017-12" db="EMBL/GenBank/DDBJ databases">
        <title>Anaerobic carbon monoxide metabolism by Pleomorphomonas carboxyditropha sp. nov., a new mesophilic hydrogenogenic carboxidotroph.</title>
        <authorList>
            <person name="Esquivel-Elizondo S."/>
            <person name="Krajmalnik-Brown R."/>
        </authorList>
    </citation>
    <scope>NUCLEOTIDE SEQUENCE [LARGE SCALE GENOMIC DNA]</scope>
    <source>
        <strain evidence="5 6">R5-392</strain>
    </source>
</reference>
<dbReference type="PANTHER" id="PTHR43434:SF1">
    <property type="entry name" value="PHOSPHOGLYCOLATE PHOSPHATASE"/>
    <property type="match status" value="1"/>
</dbReference>
<comment type="catalytic activity">
    <reaction evidence="1">
        <text>2-phosphoglycolate + H2O = glycolate + phosphate</text>
        <dbReference type="Rhea" id="RHEA:14369"/>
        <dbReference type="ChEBI" id="CHEBI:15377"/>
        <dbReference type="ChEBI" id="CHEBI:29805"/>
        <dbReference type="ChEBI" id="CHEBI:43474"/>
        <dbReference type="ChEBI" id="CHEBI:58033"/>
        <dbReference type="EC" id="3.1.3.18"/>
    </reaction>
</comment>
<keyword evidence="6" id="KW-1185">Reference proteome</keyword>
<name>A0A1I4QRJ0_9HYPH</name>
<dbReference type="GO" id="GO:0008967">
    <property type="term" value="F:phosphoglycolate phosphatase activity"/>
    <property type="evidence" value="ECO:0007669"/>
    <property type="project" value="UniProtKB-EC"/>
</dbReference>
<gene>
    <name evidence="5" type="ORF">CXZ10_03635</name>
</gene>
<dbReference type="PANTHER" id="PTHR43434">
    <property type="entry name" value="PHOSPHOGLYCOLATE PHOSPHATASE"/>
    <property type="match status" value="1"/>
</dbReference>
<evidence type="ECO:0000256" key="3">
    <source>
        <dbReference type="ARBA" id="ARBA00006171"/>
    </source>
</evidence>
<dbReference type="Proteomes" id="UP000233491">
    <property type="component" value="Unassembled WGS sequence"/>
</dbReference>
<dbReference type="SFLD" id="SFLDG01129">
    <property type="entry name" value="C1.5:_HAD__Beta-PGM__Phosphata"/>
    <property type="match status" value="1"/>
</dbReference>
<dbReference type="EC" id="3.1.3.18" evidence="4"/>
<dbReference type="RefSeq" id="WP_101287567.1">
    <property type="nucleotide sequence ID" value="NZ_FOUQ01000001.1"/>
</dbReference>
<evidence type="ECO:0000256" key="4">
    <source>
        <dbReference type="ARBA" id="ARBA00013078"/>
    </source>
</evidence>
<dbReference type="EMBL" id="PJNW01000002">
    <property type="protein sequence ID" value="PKR90474.1"/>
    <property type="molecule type" value="Genomic_DNA"/>
</dbReference>
<dbReference type="NCBIfam" id="TIGR01549">
    <property type="entry name" value="HAD-SF-IA-v1"/>
    <property type="match status" value="1"/>
</dbReference>
<organism evidence="5 6">
    <name type="scientific">Pleomorphomonas diazotrophica</name>
    <dbReference type="NCBI Taxonomy" id="1166257"/>
    <lineage>
        <taxon>Bacteria</taxon>
        <taxon>Pseudomonadati</taxon>
        <taxon>Pseudomonadota</taxon>
        <taxon>Alphaproteobacteria</taxon>
        <taxon>Hyphomicrobiales</taxon>
        <taxon>Pleomorphomonadaceae</taxon>
        <taxon>Pleomorphomonas</taxon>
    </lineage>
</organism>
<dbReference type="GO" id="GO:0006281">
    <property type="term" value="P:DNA repair"/>
    <property type="evidence" value="ECO:0007669"/>
    <property type="project" value="TreeGrafter"/>
</dbReference>
<dbReference type="AlphaFoldDB" id="A0A1I4QRJ0"/>
<proteinExistence type="inferred from homology"/>
<dbReference type="OrthoDB" id="9793014at2"/>
<dbReference type="Gene3D" id="3.40.50.1000">
    <property type="entry name" value="HAD superfamily/HAD-like"/>
    <property type="match status" value="1"/>
</dbReference>
<evidence type="ECO:0000256" key="2">
    <source>
        <dbReference type="ARBA" id="ARBA00004818"/>
    </source>
</evidence>
<sequence>MPIRAVLFDKDGTLLDYHLTWGPINLAAAELAAAGDRALAERFLALGGMDSTSMVTRPGSLLAAAHTIEIAEAWVEAGSPLPLQDLSRRLDALFTASATGSVPIGNLDACFSALRAMGLTLGIASSDNEASIRLMLDHLGLALHIAFIAGYDSGYGVKPGPGMVQAFAAALDLQPSEIAVVGDNSHDIDMGRNAGAGLVIGVLSGTGDVATLEPIADACLADIGELPAFLAPHLTA</sequence>
<dbReference type="InterPro" id="IPR050155">
    <property type="entry name" value="HAD-like_hydrolase_sf"/>
</dbReference>
<comment type="caution">
    <text evidence="5">The sequence shown here is derived from an EMBL/GenBank/DDBJ whole genome shotgun (WGS) entry which is preliminary data.</text>
</comment>
<evidence type="ECO:0000256" key="1">
    <source>
        <dbReference type="ARBA" id="ARBA00000830"/>
    </source>
</evidence>
<dbReference type="Gene3D" id="1.10.150.240">
    <property type="entry name" value="Putative phosphatase, domain 2"/>
    <property type="match status" value="1"/>
</dbReference>
<comment type="pathway">
    <text evidence="2">Organic acid metabolism; glycolate biosynthesis; glycolate from 2-phosphoglycolate: step 1/1.</text>
</comment>
<dbReference type="GO" id="GO:0005829">
    <property type="term" value="C:cytosol"/>
    <property type="evidence" value="ECO:0007669"/>
    <property type="project" value="TreeGrafter"/>
</dbReference>
<comment type="similarity">
    <text evidence="3">Belongs to the HAD-like hydrolase superfamily. CbbY/CbbZ/Gph/YieH family.</text>
</comment>
<dbReference type="Pfam" id="PF00702">
    <property type="entry name" value="Hydrolase"/>
    <property type="match status" value="1"/>
</dbReference>
<dbReference type="InterPro" id="IPR023198">
    <property type="entry name" value="PGP-like_dom2"/>
</dbReference>
<evidence type="ECO:0000313" key="6">
    <source>
        <dbReference type="Proteomes" id="UP000233491"/>
    </source>
</evidence>
<dbReference type="SFLD" id="SFLDS00003">
    <property type="entry name" value="Haloacid_Dehalogenase"/>
    <property type="match status" value="1"/>
</dbReference>
<protein>
    <recommendedName>
        <fullName evidence="4">phosphoglycolate phosphatase</fullName>
        <ecNumber evidence="4">3.1.3.18</ecNumber>
    </recommendedName>
</protein>
<accession>A0A1I4QRJ0</accession>
<dbReference type="InterPro" id="IPR006439">
    <property type="entry name" value="HAD-SF_hydro_IA"/>
</dbReference>
<dbReference type="InterPro" id="IPR023214">
    <property type="entry name" value="HAD_sf"/>
</dbReference>
<dbReference type="SUPFAM" id="SSF56784">
    <property type="entry name" value="HAD-like"/>
    <property type="match status" value="1"/>
</dbReference>
<evidence type="ECO:0000313" key="5">
    <source>
        <dbReference type="EMBL" id="PKR90474.1"/>
    </source>
</evidence>